<feature type="domain" description="Leucine-binding protein" evidence="5">
    <location>
        <begin position="30"/>
        <end position="368"/>
    </location>
</feature>
<name>A0A443JVP5_9RHOB</name>
<dbReference type="EMBL" id="SAUZ01000001">
    <property type="protein sequence ID" value="RWR24516.1"/>
    <property type="molecule type" value="Genomic_DNA"/>
</dbReference>
<feature type="chain" id="PRO_5019008974" evidence="4">
    <location>
        <begin position="27"/>
        <end position="390"/>
    </location>
</feature>
<dbReference type="Pfam" id="PF13458">
    <property type="entry name" value="Peripla_BP_6"/>
    <property type="match status" value="1"/>
</dbReference>
<dbReference type="Gene3D" id="3.40.50.2300">
    <property type="match status" value="2"/>
</dbReference>
<dbReference type="InterPro" id="IPR028081">
    <property type="entry name" value="Leu-bd"/>
</dbReference>
<evidence type="ECO:0000256" key="1">
    <source>
        <dbReference type="ARBA" id="ARBA00010062"/>
    </source>
</evidence>
<accession>A0A443JVP5</accession>
<dbReference type="Proteomes" id="UP000284476">
    <property type="component" value="Unassembled WGS sequence"/>
</dbReference>
<evidence type="ECO:0000256" key="2">
    <source>
        <dbReference type="ARBA" id="ARBA00022729"/>
    </source>
</evidence>
<evidence type="ECO:0000256" key="4">
    <source>
        <dbReference type="SAM" id="SignalP"/>
    </source>
</evidence>
<evidence type="ECO:0000259" key="5">
    <source>
        <dbReference type="Pfam" id="PF13458"/>
    </source>
</evidence>
<protein>
    <submittedName>
        <fullName evidence="6">ABC transporter substrate-binding protein</fullName>
    </submittedName>
</protein>
<feature type="signal peptide" evidence="4">
    <location>
        <begin position="1"/>
        <end position="26"/>
    </location>
</feature>
<reference evidence="6 7" key="1">
    <citation type="submission" date="2019-01" db="EMBL/GenBank/DDBJ databases">
        <title>Sinorhodobacter populi sp. nov. isolated from the symptomatic bark tissue of Populus euramericana canker.</title>
        <authorList>
            <person name="Xu G."/>
        </authorList>
    </citation>
    <scope>NUCLEOTIDE SEQUENCE [LARGE SCALE GENOMIC DNA]</scope>
    <source>
        <strain evidence="6 7">SK2B-1</strain>
    </source>
</reference>
<keyword evidence="2 4" id="KW-0732">Signal</keyword>
<comment type="similarity">
    <text evidence="1">Belongs to the leucine-binding protein family.</text>
</comment>
<dbReference type="PANTHER" id="PTHR30483">
    <property type="entry name" value="LEUCINE-SPECIFIC-BINDING PROTEIN"/>
    <property type="match status" value="1"/>
</dbReference>
<comment type="caution">
    <text evidence="6">The sequence shown here is derived from an EMBL/GenBank/DDBJ whole genome shotgun (WGS) entry which is preliminary data.</text>
</comment>
<dbReference type="RefSeq" id="WP_128207271.1">
    <property type="nucleotide sequence ID" value="NZ_JBHRSO010000057.1"/>
</dbReference>
<dbReference type="SUPFAM" id="SSF53822">
    <property type="entry name" value="Periplasmic binding protein-like I"/>
    <property type="match status" value="1"/>
</dbReference>
<evidence type="ECO:0000313" key="7">
    <source>
        <dbReference type="Proteomes" id="UP000284476"/>
    </source>
</evidence>
<evidence type="ECO:0000313" key="6">
    <source>
        <dbReference type="EMBL" id="RWR24516.1"/>
    </source>
</evidence>
<reference evidence="6 7" key="2">
    <citation type="submission" date="2019-01" db="EMBL/GenBank/DDBJ databases">
        <authorList>
            <person name="Li Y."/>
        </authorList>
    </citation>
    <scope>NUCLEOTIDE SEQUENCE [LARGE SCALE GENOMIC DNA]</scope>
    <source>
        <strain evidence="6 7">SK2B-1</strain>
    </source>
</reference>
<dbReference type="AlphaFoldDB" id="A0A443JVP5"/>
<gene>
    <name evidence="6" type="ORF">D2T30_01000</name>
</gene>
<dbReference type="InterPro" id="IPR028082">
    <property type="entry name" value="Peripla_BP_I"/>
</dbReference>
<proteinExistence type="inferred from homology"/>
<evidence type="ECO:0000256" key="3">
    <source>
        <dbReference type="ARBA" id="ARBA00022970"/>
    </source>
</evidence>
<keyword evidence="3" id="KW-0029">Amino-acid transport</keyword>
<sequence length="390" mass="41183">MIIRRTILAAGLAVAALAGTTALASAQEVVRVGIVLPMTGAFQSNGRQMQAAIRTYVAVHGDMAGGRKIELIIRDDASTAEQALRVSQELVTKDKAAILAGFGNTPAALSAAKISARGKIPQIIMVAATASIVDASPYVLRTSWTTPQMAAVIGQWAPEEGDAKTFISIVSDYGPGNDADAAFTKSLEAHGGQVIDHLKVPLANPDFAPFLQHVVEKKPDALFVFVPTGAGAAFMKQFVERGLDKSGIKVVAMADVTDDDILNSMGDPAVGVISGGPYSASHDSPQNAAFVAAFEKENNGMRPNMVAVSAWDAIDLIYKTLDKTGGDASGDVFVAAAKGAELDSPRGPVSIDPDTRDIVQNIYMREVKRVEGELYNVEFRTYEAVKDPTH</sequence>
<keyword evidence="3" id="KW-0813">Transport</keyword>
<dbReference type="PANTHER" id="PTHR30483:SF6">
    <property type="entry name" value="PERIPLASMIC BINDING PROTEIN OF ABC TRANSPORTER FOR NATURAL AMINO ACIDS"/>
    <property type="match status" value="1"/>
</dbReference>
<dbReference type="InterPro" id="IPR051010">
    <property type="entry name" value="BCAA_transport"/>
</dbReference>
<dbReference type="GO" id="GO:0006865">
    <property type="term" value="P:amino acid transport"/>
    <property type="evidence" value="ECO:0007669"/>
    <property type="project" value="UniProtKB-KW"/>
</dbReference>
<organism evidence="6 7">
    <name type="scientific">Paenirhodobacter populi</name>
    <dbReference type="NCBI Taxonomy" id="2306993"/>
    <lineage>
        <taxon>Bacteria</taxon>
        <taxon>Pseudomonadati</taxon>
        <taxon>Pseudomonadota</taxon>
        <taxon>Alphaproteobacteria</taxon>
        <taxon>Rhodobacterales</taxon>
        <taxon>Rhodobacter group</taxon>
        <taxon>Paenirhodobacter</taxon>
    </lineage>
</organism>